<evidence type="ECO:0000313" key="3">
    <source>
        <dbReference type="Proteomes" id="UP000283633"/>
    </source>
</evidence>
<protein>
    <submittedName>
        <fullName evidence="2">Uncharacterized protein</fullName>
    </submittedName>
</protein>
<gene>
    <name evidence="2" type="ORF">D1831_01685</name>
</gene>
<dbReference type="Proteomes" id="UP000283633">
    <property type="component" value="Unassembled WGS sequence"/>
</dbReference>
<feature type="transmembrane region" description="Helical" evidence="1">
    <location>
        <begin position="6"/>
        <end position="21"/>
    </location>
</feature>
<keyword evidence="3" id="KW-1185">Reference proteome</keyword>
<dbReference type="AlphaFoldDB" id="A0A3R8J9V5"/>
<proteinExistence type="predicted"/>
<keyword evidence="1" id="KW-0812">Transmembrane</keyword>
<reference evidence="2 3" key="1">
    <citation type="submission" date="2018-08" db="EMBL/GenBank/DDBJ databases">
        <title>Genome Lactobacillus garii FI11369.</title>
        <authorList>
            <person name="Diaz M."/>
            <person name="Narbad A."/>
        </authorList>
    </citation>
    <scope>NUCLEOTIDE SEQUENCE [LARGE SCALE GENOMIC DNA]</scope>
    <source>
        <strain evidence="2 3">FI11369</strain>
    </source>
</reference>
<keyword evidence="1" id="KW-0472">Membrane</keyword>
<dbReference type="EMBL" id="QWZQ01000003">
    <property type="protein sequence ID" value="RRK11597.1"/>
    <property type="molecule type" value="Genomic_DNA"/>
</dbReference>
<dbReference type="OrthoDB" id="2146119at2"/>
<organism evidence="2 3">
    <name type="scientific">Lactiplantibacillus garii</name>
    <dbReference type="NCBI Taxonomy" id="2306423"/>
    <lineage>
        <taxon>Bacteria</taxon>
        <taxon>Bacillati</taxon>
        <taxon>Bacillota</taxon>
        <taxon>Bacilli</taxon>
        <taxon>Lactobacillales</taxon>
        <taxon>Lactobacillaceae</taxon>
        <taxon>Lactiplantibacillus</taxon>
    </lineage>
</organism>
<dbReference type="RefSeq" id="WP_125071025.1">
    <property type="nucleotide sequence ID" value="NZ_QWZQ01000003.1"/>
</dbReference>
<evidence type="ECO:0000313" key="2">
    <source>
        <dbReference type="EMBL" id="RRK11597.1"/>
    </source>
</evidence>
<name>A0A3R8J9V5_9LACO</name>
<sequence>MWTIVTIIIGLIFAIIIYEILRRQVLKRTALKIRHAGQRTADGAMQTALTHLASAVEVQEVHGSLHSVPVADVWGRGVMAFEYVLETPGMVKADLPEVRRLFNNQFQRYADDQHITAFQNAGPALRVTDAWLRAGQLHVDVAYLMNEATLEYLDDLRRLNQSDSGQ</sequence>
<comment type="caution">
    <text evidence="2">The sequence shown here is derived from an EMBL/GenBank/DDBJ whole genome shotgun (WGS) entry which is preliminary data.</text>
</comment>
<accession>A0A3R8J9V5</accession>
<keyword evidence="1" id="KW-1133">Transmembrane helix</keyword>
<evidence type="ECO:0000256" key="1">
    <source>
        <dbReference type="SAM" id="Phobius"/>
    </source>
</evidence>